<dbReference type="OrthoDB" id="948250at2"/>
<feature type="domain" description="N-acetyltransferase" evidence="1">
    <location>
        <begin position="15"/>
        <end position="181"/>
    </location>
</feature>
<dbReference type="PANTHER" id="PTHR43415">
    <property type="entry name" value="SPERMIDINE N(1)-ACETYLTRANSFERASE"/>
    <property type="match status" value="1"/>
</dbReference>
<comment type="caution">
    <text evidence="2">The sequence shown here is derived from an EMBL/GenBank/DDBJ whole genome shotgun (WGS) entry which is preliminary data.</text>
</comment>
<evidence type="ECO:0000313" key="2">
    <source>
        <dbReference type="EMBL" id="RIW37339.1"/>
    </source>
</evidence>
<organism evidence="2 3">
    <name type="scientific">Bacillus salacetis</name>
    <dbReference type="NCBI Taxonomy" id="2315464"/>
    <lineage>
        <taxon>Bacteria</taxon>
        <taxon>Bacillati</taxon>
        <taxon>Bacillota</taxon>
        <taxon>Bacilli</taxon>
        <taxon>Bacillales</taxon>
        <taxon>Bacillaceae</taxon>
        <taxon>Bacillus</taxon>
    </lineage>
</organism>
<dbReference type="AlphaFoldDB" id="A0A3A1R448"/>
<keyword evidence="2" id="KW-0808">Transferase</keyword>
<dbReference type="InterPro" id="IPR000182">
    <property type="entry name" value="GNAT_dom"/>
</dbReference>
<dbReference type="Gene3D" id="3.40.630.30">
    <property type="match status" value="1"/>
</dbReference>
<dbReference type="InterPro" id="IPR016181">
    <property type="entry name" value="Acyl_CoA_acyltransferase"/>
</dbReference>
<dbReference type="Pfam" id="PF00583">
    <property type="entry name" value="Acetyltransf_1"/>
    <property type="match status" value="1"/>
</dbReference>
<keyword evidence="3" id="KW-1185">Reference proteome</keyword>
<proteinExistence type="predicted"/>
<dbReference type="CDD" id="cd04301">
    <property type="entry name" value="NAT_SF"/>
    <property type="match status" value="1"/>
</dbReference>
<evidence type="ECO:0000313" key="3">
    <source>
        <dbReference type="Proteomes" id="UP000265801"/>
    </source>
</evidence>
<dbReference type="SUPFAM" id="SSF55729">
    <property type="entry name" value="Acyl-CoA N-acyltransferases (Nat)"/>
    <property type="match status" value="1"/>
</dbReference>
<sequence length="202" mass="23254">MKILTQRCTVNGLAYVIRSAIKEDAAQMSILRLQIDGESENLDREKGEGFIDKAGFEKIIRKDADQRRNLFLVAETDGELVGYARCEGSELKRLLHKVEFGVAVRKDFWGYGIGRNLLQQSLDWADSEKISKVILSVLETNQKAIRLYEKLGFVKEGLLKRDKFLSDGNYYDTILMGRHREWKCRDFPAKTKENLLSLECRS</sequence>
<protein>
    <submittedName>
        <fullName evidence="2">GNAT family N-acetyltransferase</fullName>
    </submittedName>
</protein>
<dbReference type="PANTHER" id="PTHR43415:SF3">
    <property type="entry name" value="GNAT-FAMILY ACETYLTRANSFERASE"/>
    <property type="match status" value="1"/>
</dbReference>
<name>A0A3A1R448_9BACI</name>
<evidence type="ECO:0000259" key="1">
    <source>
        <dbReference type="PROSITE" id="PS51186"/>
    </source>
</evidence>
<reference evidence="2 3" key="1">
    <citation type="submission" date="2018-09" db="EMBL/GenBank/DDBJ databases">
        <title>Bacillus saliacetes sp. nov., isolated from Thai shrimp paste (Ka-pi).</title>
        <authorList>
            <person name="Daroonpunt R."/>
            <person name="Tanasupawat S."/>
            <person name="Yiamsombut S."/>
        </authorList>
    </citation>
    <scope>NUCLEOTIDE SEQUENCE [LARGE SCALE GENOMIC DNA]</scope>
    <source>
        <strain evidence="2 3">SKP7-4</strain>
    </source>
</reference>
<dbReference type="PROSITE" id="PS51186">
    <property type="entry name" value="GNAT"/>
    <property type="match status" value="1"/>
</dbReference>
<gene>
    <name evidence="2" type="ORF">D3H55_04690</name>
</gene>
<dbReference type="Proteomes" id="UP000265801">
    <property type="component" value="Unassembled WGS sequence"/>
</dbReference>
<dbReference type="GO" id="GO:0016747">
    <property type="term" value="F:acyltransferase activity, transferring groups other than amino-acyl groups"/>
    <property type="evidence" value="ECO:0007669"/>
    <property type="project" value="InterPro"/>
</dbReference>
<accession>A0A3A1R448</accession>
<dbReference type="RefSeq" id="WP_119545758.1">
    <property type="nucleotide sequence ID" value="NZ_QXIR01000004.1"/>
</dbReference>
<dbReference type="EMBL" id="QXIR01000004">
    <property type="protein sequence ID" value="RIW37339.1"/>
    <property type="molecule type" value="Genomic_DNA"/>
</dbReference>